<protein>
    <recommendedName>
        <fullName evidence="3">Terminase</fullName>
    </recommendedName>
</protein>
<evidence type="ECO:0000313" key="2">
    <source>
        <dbReference type="Proteomes" id="UP000093309"/>
    </source>
</evidence>
<comment type="caution">
    <text evidence="1">The sequence shown here is derived from an EMBL/GenBank/DDBJ whole genome shotgun (WGS) entry which is preliminary data.</text>
</comment>
<proteinExistence type="predicted"/>
<dbReference type="AlphaFoldDB" id="A0A1C0ZWY4"/>
<keyword evidence="2" id="KW-1185">Reference proteome</keyword>
<dbReference type="OrthoDB" id="9768556at2"/>
<dbReference type="EMBL" id="LYPC01000027">
    <property type="protein sequence ID" value="OCT12621.1"/>
    <property type="molecule type" value="Genomic_DNA"/>
</dbReference>
<dbReference type="Gene3D" id="3.40.50.300">
    <property type="entry name" value="P-loop containing nucleotide triphosphate hydrolases"/>
    <property type="match status" value="1"/>
</dbReference>
<dbReference type="Gene3D" id="3.30.420.240">
    <property type="match status" value="1"/>
</dbReference>
<reference evidence="2" key="1">
    <citation type="submission" date="2016-05" db="EMBL/GenBank/DDBJ databases">
        <title>Paenibacillus oryzae. sp. nov., isolated from the rice root.</title>
        <authorList>
            <person name="Zhang J."/>
            <person name="Zhang X."/>
        </authorList>
    </citation>
    <scope>NUCLEOTIDE SEQUENCE [LARGE SCALE GENOMIC DNA]</scope>
    <source>
        <strain evidence="2">KCTC13222</strain>
    </source>
</reference>
<name>A0A1C0ZWY4_9BACL</name>
<sequence length="606" mass="70272">MRTCRDIINRRKELWNEHHNIDQDREFINAAVEYILKEENVAARDDIKRHPEYLIEITFVIVDKDKSTIPFFLNEVQQSFLADINKAKDDYKEGKRLHLKFLVLKGRQQGFTSFITAYQLANSIISKNFSGFTLADSGDNTNTIFEDKAKYIFNQLPEALQPTTKYNNRREFHFEKLNSRWRVNTAGNKEVGRSKTINFFHGSESAFWDSIDSIMSGLGEALTKDSIQILETTANGVNEYKDLWDDAEKGKNNWDPKFYAWWLTPEYRLKFEDAEHEEQFKQDVEDEATEFHKKLNYLRLYEKLEWPQLYWYYGKWKDLKDKLPQEYPCTAEEAFLASGRPRFDVHVLMEYLKHCVPGELGYLEGERFVKDERGNLEVWNPPIPGKEYFIGADVAKGKGDGDYSCAPVYDADKKLVAMWHGHIDPDKFGSSILINLGNWYNEALIAVEENNHGLSTINAMKHEYHNLYKRTTHDKITDEEKQELGWWTSTKTKPLMIDNLARLIRERELGCKSERMIKELIKYVVGDDGDTNASTGNDDTVTGSAIILLVMDAYITKVSDIVTGSSPLQGAGDNWVRKQDGTMVHKSEIQDQQRDEVDSWAGGWFN</sequence>
<dbReference type="Proteomes" id="UP000093309">
    <property type="component" value="Unassembled WGS sequence"/>
</dbReference>
<evidence type="ECO:0008006" key="3">
    <source>
        <dbReference type="Google" id="ProtNLM"/>
    </source>
</evidence>
<organism evidence="1 2">
    <name type="scientific">Paenibacillus pectinilyticus</name>
    <dbReference type="NCBI Taxonomy" id="512399"/>
    <lineage>
        <taxon>Bacteria</taxon>
        <taxon>Bacillati</taxon>
        <taxon>Bacillota</taxon>
        <taxon>Bacilli</taxon>
        <taxon>Bacillales</taxon>
        <taxon>Paenibacillaceae</taxon>
        <taxon>Paenibacillus</taxon>
    </lineage>
</organism>
<dbReference type="STRING" id="512399.A8709_32955"/>
<accession>A0A1C0ZWY4</accession>
<dbReference type="RefSeq" id="WP_065857092.1">
    <property type="nucleotide sequence ID" value="NZ_LYPC01000027.1"/>
</dbReference>
<evidence type="ECO:0000313" key="1">
    <source>
        <dbReference type="EMBL" id="OCT12621.1"/>
    </source>
</evidence>
<dbReference type="InterPro" id="IPR027417">
    <property type="entry name" value="P-loop_NTPase"/>
</dbReference>
<gene>
    <name evidence="1" type="ORF">A8709_32955</name>
</gene>